<dbReference type="RefSeq" id="WP_193675965.1">
    <property type="nucleotide sequence ID" value="NZ_JADDIV010000002.1"/>
</dbReference>
<feature type="chain" id="PRO_5046147868" evidence="1">
    <location>
        <begin position="47"/>
        <end position="1521"/>
    </location>
</feature>
<evidence type="ECO:0000259" key="2">
    <source>
        <dbReference type="SMART" id="SM00912"/>
    </source>
</evidence>
<sequence>MSTVRHRSVRIARPVASSPAVAGFRPAGAALAVAAAFVLQPLAAQAQPSGAQVIHGQASFARNGNTLSITTQNGAGTNHSAINWQSFSVPTGSVTHFHQPSATSTSINRVMGPDPSAIYGTLSSNGRLVLVNPSGIAVGPGAVVDTGGFTASTLKMSDADALAGRLRFGGNAGGLLQVDGRIVARNGDVVLIAPKVQTGAGALVESNGSTILAAGGKVEITGRGLEGIHMEVQAGNEAVNLGTLKGDAVGIFAQTLKHSGLVQAEAVTAEGGKVVLKAIGGDALVDGRIVAAGPGYRGGSVDVLGNRVALLAGASVEVSGQLGGGQVRIGGDYQGANAAVPNARRTYVDANARISADAIVGGDGGRVIVWADGDTRMHGQISARGGAGGGDGGFAEVSGKEHLAFTGRADLRAPKGRNGTLLLDPNDLVIEVTGPTDTSVSTGSTFSSTANGTSKIKESDLEAQLALSDVLVMTNPSATGGTGLITVADGVNVEWANNNTLGLQADGSIDLQGSFTNTAGTATLSLHAINGNITQNSATSVINLSYLQVNADNGAVALEGNNLVDVVGIQASGGTNGASFKNAQSVTIGSVGSAYGATAVGIIAAGDVKVSTTAGDIQVLPGNDVTGANVTLDAAQDLQIQTATVSASGDMTLKAGRDVIVGTVAAAATTSTTVYAGGKLLVQSGRDVVASNGGSPNAAYAYFYGGGGLGKGIDFQVGRDAQFNQHTSLQGNSSPVKVVATGSILGSVFVGTDGSASADGLEGAVTLVAQTGNVQFGTISTYGNFSSPHGGNVTVTAANGTVSGGQISAQGYGFGSAGGGDGGRVDVTAGGTIDLGYVYSYGGSHSVAAGKGGMVTLVAGSGITVEGIDVSGGSGEYFSSAPGPGGMGGTISVTANSGDIDIGYALLQGGGGAGGAKGGDITVTASAGNVRIETIDASGGYSQTSAPAGNGGKVVVAASGDITLAPQDDGESSTFIAIRSDGGDNYDGQAGNGGRVELKAGGNIVLVSPPLEEEVLVAAIEAPPFTAVSVSAVGGWGMTAGTGGSVVAEAGGSMNMGLVEAYGGAGSAGAGGAGGQGGDVTLRFGNAITDTIVVAGGGQGDYGTTGGTGGKGGTIKLERTGSGDMVLDDTVWLVAEGGQGGDSTANGGTAGAGGQGGSIELLASAGRVVLRSPIIVAEGGEGGTNADATATGAKGALGTLAAMGTSVEVEAPFMLNAIWNNSSNVHIRGAAVTGNGAFSNLSDLFLYGAASINVSLGVENKGRLTSFGDNLVNLTENHGTVEVVAGSRLSTPGFLSNKGTLKVDGRLETGTPSTPSEPPSEVLSAVPTVSGATFVNESTGVLTGNGTIAVDNGNGLVNNFGTINAGSIGGTGTLTIEGALAMQSGSTLGVDLESTTNFDVVKVTGTAATGGTVAVNLLPGGGFLQGDSFAVIQAGSLDASTLPAVNKPELTAAASGSNLVLVAQAAVLPGNSAETMEVGNQVVQFANLFVQESEQQRLDEVRENRIGRDDIVVTDTSCLPR</sequence>
<dbReference type="Pfam" id="PF05860">
    <property type="entry name" value="TPS"/>
    <property type="match status" value="1"/>
</dbReference>
<dbReference type="InterPro" id="IPR008638">
    <property type="entry name" value="FhaB/CdiA-like_TPS"/>
</dbReference>
<dbReference type="SMART" id="SM00912">
    <property type="entry name" value="Haemagg_act"/>
    <property type="match status" value="1"/>
</dbReference>
<proteinExistence type="predicted"/>
<dbReference type="EMBL" id="JADDIV010000002">
    <property type="protein sequence ID" value="MBE7367351.1"/>
    <property type="molecule type" value="Genomic_DNA"/>
</dbReference>
<dbReference type="NCBIfam" id="TIGR01901">
    <property type="entry name" value="adhes_NPXG"/>
    <property type="match status" value="1"/>
</dbReference>
<evidence type="ECO:0000313" key="3">
    <source>
        <dbReference type="EMBL" id="MBE7367351.1"/>
    </source>
</evidence>
<feature type="domain" description="Filamentous haemagglutinin FhaB/tRNA nuclease CdiA-like TPS" evidence="2">
    <location>
        <begin position="44"/>
        <end position="160"/>
    </location>
</feature>
<dbReference type="Gene3D" id="2.160.20.10">
    <property type="entry name" value="Single-stranded right-handed beta-helix, Pectin lyase-like"/>
    <property type="match status" value="1"/>
</dbReference>
<dbReference type="PANTHER" id="PTHR12338">
    <property type="entry name" value="AUTOTRANSPORTER"/>
    <property type="match status" value="1"/>
</dbReference>
<dbReference type="InterPro" id="IPR012334">
    <property type="entry name" value="Pectin_lyas_fold"/>
</dbReference>
<evidence type="ECO:0000313" key="4">
    <source>
        <dbReference type="Proteomes" id="UP000806285"/>
    </source>
</evidence>
<keyword evidence="1" id="KW-0732">Signal</keyword>
<gene>
    <name evidence="3" type="ORF">IM787_07235</name>
</gene>
<evidence type="ECO:0000256" key="1">
    <source>
        <dbReference type="SAM" id="SignalP"/>
    </source>
</evidence>
<dbReference type="PANTHER" id="PTHR12338:SF5">
    <property type="entry name" value="ANTIGEN 43-RELATED"/>
    <property type="match status" value="1"/>
</dbReference>
<dbReference type="SUPFAM" id="SSF51126">
    <property type="entry name" value="Pectin lyase-like"/>
    <property type="match status" value="1"/>
</dbReference>
<name>A0ABR9S1I6_9BURK</name>
<dbReference type="Proteomes" id="UP000806285">
    <property type="component" value="Unassembled WGS sequence"/>
</dbReference>
<protein>
    <submittedName>
        <fullName evidence="3">Filamentous hemagglutinin N-terminal domain-containing protein</fullName>
    </submittedName>
</protein>
<comment type="caution">
    <text evidence="3">The sequence shown here is derived from an EMBL/GenBank/DDBJ whole genome shotgun (WGS) entry which is preliminary data.</text>
</comment>
<reference evidence="3 4" key="1">
    <citation type="submission" date="2020-10" db="EMBL/GenBank/DDBJ databases">
        <title>Ramlibacter sp. HM2 16S ribosomal RNA gene Genome sequencing and assembly.</title>
        <authorList>
            <person name="Kang M."/>
        </authorList>
    </citation>
    <scope>NUCLEOTIDE SEQUENCE [LARGE SCALE GENOMIC DNA]</scope>
    <source>
        <strain evidence="3 4">HM2</strain>
    </source>
</reference>
<dbReference type="InterPro" id="IPR050909">
    <property type="entry name" value="Bact_Autotransporter_VF"/>
</dbReference>
<accession>A0ABR9S1I6</accession>
<keyword evidence="4" id="KW-1185">Reference proteome</keyword>
<dbReference type="InterPro" id="IPR011050">
    <property type="entry name" value="Pectin_lyase_fold/virulence"/>
</dbReference>
<organism evidence="3 4">
    <name type="scientific">Ramlibacter pallidus</name>
    <dbReference type="NCBI Taxonomy" id="2780087"/>
    <lineage>
        <taxon>Bacteria</taxon>
        <taxon>Pseudomonadati</taxon>
        <taxon>Pseudomonadota</taxon>
        <taxon>Betaproteobacteria</taxon>
        <taxon>Burkholderiales</taxon>
        <taxon>Comamonadaceae</taxon>
        <taxon>Ramlibacter</taxon>
    </lineage>
</organism>
<feature type="signal peptide" evidence="1">
    <location>
        <begin position="1"/>
        <end position="46"/>
    </location>
</feature>